<evidence type="ECO:0000259" key="1">
    <source>
        <dbReference type="Pfam" id="PF07727"/>
    </source>
</evidence>
<accession>A0A6G0RDR0</accession>
<dbReference type="SUPFAM" id="SSF56672">
    <property type="entry name" value="DNA/RNA polymerases"/>
    <property type="match status" value="1"/>
</dbReference>
<dbReference type="InterPro" id="IPR013103">
    <property type="entry name" value="RVT_2"/>
</dbReference>
<dbReference type="InterPro" id="IPR043502">
    <property type="entry name" value="DNA/RNA_pol_sf"/>
</dbReference>
<reference evidence="2 3" key="1">
    <citation type="submission" date="2018-09" db="EMBL/GenBank/DDBJ databases">
        <title>Genomic investigation of the strawberry pathogen Phytophthora fragariae indicates pathogenicity is determined by transcriptional variation in three key races.</title>
        <authorList>
            <person name="Adams T.M."/>
            <person name="Armitage A.D."/>
            <person name="Sobczyk M.K."/>
            <person name="Bates H.J."/>
            <person name="Dunwell J.M."/>
            <person name="Nellist C.F."/>
            <person name="Harrison R.J."/>
        </authorList>
    </citation>
    <scope>NUCLEOTIDE SEQUENCE [LARGE SCALE GENOMIC DNA]</scope>
    <source>
        <strain evidence="2 3">NOV-77</strain>
    </source>
</reference>
<protein>
    <recommendedName>
        <fullName evidence="1">Reverse transcriptase Ty1/copia-type domain-containing protein</fullName>
    </recommendedName>
</protein>
<feature type="domain" description="Reverse transcriptase Ty1/copia-type" evidence="1">
    <location>
        <begin position="1"/>
        <end position="144"/>
    </location>
</feature>
<dbReference type="EMBL" id="QXFY01001015">
    <property type="protein sequence ID" value="KAE9331195.1"/>
    <property type="molecule type" value="Genomic_DNA"/>
</dbReference>
<evidence type="ECO:0000313" key="2">
    <source>
        <dbReference type="EMBL" id="KAE9331195.1"/>
    </source>
</evidence>
<dbReference type="Proteomes" id="UP000486351">
    <property type="component" value="Unassembled WGS sequence"/>
</dbReference>
<dbReference type="Pfam" id="PF07727">
    <property type="entry name" value="RVT_2"/>
    <property type="match status" value="1"/>
</dbReference>
<sequence length="218" mass="24590">MEQPPGFQENGPGNVCRLLKSLYGLKQVPHIWNKTLHAKLVAIGFERMDSDFGLYALKKNDEAKMLLTVYADDLLRMGSPELCEATAASLRESFELTTMGNVKYLLGVEIQIDRPRRQIVYSQQQYVLDVLKEYHMSACNGCATSEATSPSKAELPKTTERLPYRELVGSLQYLVSASRPDIAHATRHLGKFLDYLDDTRLHKRSGFCATCNKRRTTG</sequence>
<dbReference type="AlphaFoldDB" id="A0A6G0RDR0"/>
<gene>
    <name evidence="2" type="ORF">PF008_g15554</name>
</gene>
<evidence type="ECO:0000313" key="3">
    <source>
        <dbReference type="Proteomes" id="UP000486351"/>
    </source>
</evidence>
<comment type="caution">
    <text evidence="2">The sequence shown here is derived from an EMBL/GenBank/DDBJ whole genome shotgun (WGS) entry which is preliminary data.</text>
</comment>
<name>A0A6G0RDR0_9STRA</name>
<proteinExistence type="predicted"/>
<organism evidence="2 3">
    <name type="scientific">Phytophthora fragariae</name>
    <dbReference type="NCBI Taxonomy" id="53985"/>
    <lineage>
        <taxon>Eukaryota</taxon>
        <taxon>Sar</taxon>
        <taxon>Stramenopiles</taxon>
        <taxon>Oomycota</taxon>
        <taxon>Peronosporomycetes</taxon>
        <taxon>Peronosporales</taxon>
        <taxon>Peronosporaceae</taxon>
        <taxon>Phytophthora</taxon>
    </lineage>
</organism>